<keyword evidence="5" id="KW-0745">Spermidine biosynthesis</keyword>
<evidence type="ECO:0000256" key="10">
    <source>
        <dbReference type="ARBA" id="ARBA00023317"/>
    </source>
</evidence>
<keyword evidence="10" id="KW-0670">Pyruvate</keyword>
<organism evidence="11">
    <name type="scientific">marine metagenome</name>
    <dbReference type="NCBI Taxonomy" id="408172"/>
    <lineage>
        <taxon>unclassified sequences</taxon>
        <taxon>metagenomes</taxon>
        <taxon>ecological metagenomes</taxon>
    </lineage>
</organism>
<evidence type="ECO:0000256" key="9">
    <source>
        <dbReference type="ARBA" id="ARBA00023270"/>
    </source>
</evidence>
<dbReference type="InterPro" id="IPR017716">
    <property type="entry name" value="S-AdoMet_deCOase_pro-enz"/>
</dbReference>
<evidence type="ECO:0000256" key="4">
    <source>
        <dbReference type="ARBA" id="ARBA00022813"/>
    </source>
</evidence>
<dbReference type="GO" id="GO:0008295">
    <property type="term" value="P:spermidine biosynthetic process"/>
    <property type="evidence" value="ECO:0007669"/>
    <property type="project" value="UniProtKB-KW"/>
</dbReference>
<sequence>MKSLGTQILLDLEKCNSRLLDDIDFVKGVLKEAANSAGATIIGETFHKFKPVGVTGVVSIAESHICIHTWPEYSYASVDIFSCGEDFNLEKACEIICDKLESGDSFSTIIDRGIREDEENSGDGK</sequence>
<dbReference type="NCBIfam" id="TIGR03330">
    <property type="entry name" value="SAM_DCase_Bsu"/>
    <property type="match status" value="1"/>
</dbReference>
<keyword evidence="2" id="KW-0949">S-adenosyl-L-methionine</keyword>
<dbReference type="Gene3D" id="3.30.160.750">
    <property type="match status" value="1"/>
</dbReference>
<dbReference type="Gene3D" id="3.30.360.110">
    <property type="entry name" value="S-adenosylmethionine decarboxylase domain"/>
    <property type="match status" value="1"/>
</dbReference>
<evidence type="ECO:0000256" key="5">
    <source>
        <dbReference type="ARBA" id="ARBA00023066"/>
    </source>
</evidence>
<keyword evidence="6" id="KW-0620">Polyamine biosynthesis</keyword>
<dbReference type="Pfam" id="PF02675">
    <property type="entry name" value="AdoMet_dc"/>
    <property type="match status" value="1"/>
</dbReference>
<dbReference type="AlphaFoldDB" id="A0A381TWY3"/>
<keyword evidence="7" id="KW-0865">Zymogen</keyword>
<keyword evidence="9" id="KW-0704">Schiff base</keyword>
<keyword evidence="4" id="KW-0068">Autocatalytic cleavage</keyword>
<comment type="cofactor">
    <cofactor evidence="1">
        <name>pyruvate</name>
        <dbReference type="ChEBI" id="CHEBI:15361"/>
    </cofactor>
</comment>
<proteinExistence type="inferred from homology"/>
<evidence type="ECO:0000256" key="3">
    <source>
        <dbReference type="ARBA" id="ARBA00022793"/>
    </source>
</evidence>
<evidence type="ECO:0000256" key="2">
    <source>
        <dbReference type="ARBA" id="ARBA00022691"/>
    </source>
</evidence>
<accession>A0A381TWY3</accession>
<evidence type="ECO:0000256" key="7">
    <source>
        <dbReference type="ARBA" id="ARBA00023145"/>
    </source>
</evidence>
<protein>
    <recommendedName>
        <fullName evidence="12">S-adenosylmethionine decarboxylase proenzyme</fullName>
    </recommendedName>
</protein>
<dbReference type="PANTHER" id="PTHR33866:SF2">
    <property type="entry name" value="S-ADENOSYLMETHIONINE DECARBOXYLASE PROENZYME"/>
    <property type="match status" value="1"/>
</dbReference>
<dbReference type="InterPro" id="IPR016067">
    <property type="entry name" value="S-AdoMet_deCO2ase_core"/>
</dbReference>
<keyword evidence="8" id="KW-0456">Lyase</keyword>
<dbReference type="PANTHER" id="PTHR33866">
    <property type="entry name" value="S-ADENOSYLMETHIONINE DECARBOXYLASE PROENZYME"/>
    <property type="match status" value="1"/>
</dbReference>
<name>A0A381TWY3_9ZZZZ</name>
<keyword evidence="3" id="KW-0210">Decarboxylase</keyword>
<dbReference type="InterPro" id="IPR042286">
    <property type="entry name" value="AdoMetDC_C"/>
</dbReference>
<dbReference type="GO" id="GO:0004014">
    <property type="term" value="F:adenosylmethionine decarboxylase activity"/>
    <property type="evidence" value="ECO:0007669"/>
    <property type="project" value="InterPro"/>
</dbReference>
<reference evidence="11" key="1">
    <citation type="submission" date="2018-05" db="EMBL/GenBank/DDBJ databases">
        <authorList>
            <person name="Lanie J.A."/>
            <person name="Ng W.-L."/>
            <person name="Kazmierczak K.M."/>
            <person name="Andrzejewski T.M."/>
            <person name="Davidsen T.M."/>
            <person name="Wayne K.J."/>
            <person name="Tettelin H."/>
            <person name="Glass J.I."/>
            <person name="Rusch D."/>
            <person name="Podicherti R."/>
            <person name="Tsui H.-C.T."/>
            <person name="Winkler M.E."/>
        </authorList>
    </citation>
    <scope>NUCLEOTIDE SEQUENCE</scope>
</reference>
<dbReference type="InterPro" id="IPR003826">
    <property type="entry name" value="AdoMetDC_fam_prok"/>
</dbReference>
<evidence type="ECO:0008006" key="12">
    <source>
        <dbReference type="Google" id="ProtNLM"/>
    </source>
</evidence>
<dbReference type="SUPFAM" id="SSF56276">
    <property type="entry name" value="S-adenosylmethionine decarboxylase"/>
    <property type="match status" value="1"/>
</dbReference>
<gene>
    <name evidence="11" type="ORF">METZ01_LOCUS73400</name>
</gene>
<dbReference type="InterPro" id="IPR042284">
    <property type="entry name" value="AdoMetDC_N"/>
</dbReference>
<dbReference type="GO" id="GO:0005829">
    <property type="term" value="C:cytosol"/>
    <property type="evidence" value="ECO:0007669"/>
    <property type="project" value="TreeGrafter"/>
</dbReference>
<evidence type="ECO:0000256" key="1">
    <source>
        <dbReference type="ARBA" id="ARBA00001928"/>
    </source>
</evidence>
<evidence type="ECO:0000256" key="8">
    <source>
        <dbReference type="ARBA" id="ARBA00023239"/>
    </source>
</evidence>
<dbReference type="EMBL" id="UINC01005318">
    <property type="protein sequence ID" value="SVA20546.1"/>
    <property type="molecule type" value="Genomic_DNA"/>
</dbReference>
<evidence type="ECO:0000256" key="6">
    <source>
        <dbReference type="ARBA" id="ARBA00023115"/>
    </source>
</evidence>
<evidence type="ECO:0000313" key="11">
    <source>
        <dbReference type="EMBL" id="SVA20546.1"/>
    </source>
</evidence>
<dbReference type="HAMAP" id="MF_00464">
    <property type="entry name" value="AdoMetDC_1"/>
    <property type="match status" value="1"/>
</dbReference>